<organism evidence="1">
    <name type="scientific">marine metagenome</name>
    <dbReference type="NCBI Taxonomy" id="408172"/>
    <lineage>
        <taxon>unclassified sequences</taxon>
        <taxon>metagenomes</taxon>
        <taxon>ecological metagenomes</taxon>
    </lineage>
</organism>
<dbReference type="AntiFam" id="ANF00012">
    <property type="entry name" value="tRNA translation"/>
</dbReference>
<sequence length="38" mass="4278">MNQTVGAATRSRTLDLLITSELLYQLSYGGKSNDLKRY</sequence>
<gene>
    <name evidence="1" type="ORF">METZ01_LOCUS135703</name>
</gene>
<dbReference type="AlphaFoldDB" id="A0A381Z0X1"/>
<protein>
    <submittedName>
        <fullName evidence="1">Uncharacterized protein</fullName>
    </submittedName>
</protein>
<name>A0A381Z0X1_9ZZZZ</name>
<accession>A0A381Z0X1</accession>
<proteinExistence type="predicted"/>
<reference evidence="1" key="1">
    <citation type="submission" date="2018-05" db="EMBL/GenBank/DDBJ databases">
        <authorList>
            <person name="Lanie J.A."/>
            <person name="Ng W.-L."/>
            <person name="Kazmierczak K.M."/>
            <person name="Andrzejewski T.M."/>
            <person name="Davidsen T.M."/>
            <person name="Wayne K.J."/>
            <person name="Tettelin H."/>
            <person name="Glass J.I."/>
            <person name="Rusch D."/>
            <person name="Podicherti R."/>
            <person name="Tsui H.-C.T."/>
            <person name="Winkler M.E."/>
        </authorList>
    </citation>
    <scope>NUCLEOTIDE SEQUENCE</scope>
</reference>
<dbReference type="EMBL" id="UINC01019550">
    <property type="protein sequence ID" value="SVA82849.1"/>
    <property type="molecule type" value="Genomic_DNA"/>
</dbReference>
<evidence type="ECO:0000313" key="1">
    <source>
        <dbReference type="EMBL" id="SVA82849.1"/>
    </source>
</evidence>